<protein>
    <recommendedName>
        <fullName evidence="9">rRNA methyltransferase 1, mitochondrial</fullName>
    </recommendedName>
</protein>
<evidence type="ECO:0000256" key="2">
    <source>
        <dbReference type="ARBA" id="ARBA00007228"/>
    </source>
</evidence>
<dbReference type="CDD" id="cd18105">
    <property type="entry name" value="SpoU-like_MRM1"/>
    <property type="match status" value="1"/>
</dbReference>
<proteinExistence type="inferred from homology"/>
<sequence length="564" mass="63188">MNKLGMRHWSRVSCVLFLKNTTYFTRELSLVQNCRCMSKKVVIRWPKAFPGPDKPQKSKTKFSNSKKWKGGQSVPEVKSFGRSSGKNELSDDMIMKNESDEYEDELTLDEIEEMGLDEFENLKQREPKHFSETDLGMSGTFIVKGRNTDRVLEDLKTSQIVNGESNLIDDVEANVGDGGQMDFSERLGNMHNRGVGSSLRDNLKELKDAKDTFDERFHGRVLSKVDDVDEDTRNIPQKEEGIDISSDEEELPNEESAVSADGDVSHPNTLERKSKSWKETPLMKRQNQFKQRQRQKKLYVNPKNEVLFGISPCLLALMQSRRQIINAFVLEAFEISARPEAQEIMKMLQSKGVKIHVRSRGELNRLSQDRPHQGICLEVSRLHFENLAEVSGELITADADSRVCLLALDKIMDPMNLGAIMRSAYFLGVDTVVANKQNCCPLTPIVSKASSGICEVMPIYSANDMGKFLGELGDHGWHIMGATSESDTGQGDSEKPILPCREVKLSKRTVLVIGSEGFGLRKSIQGLCHTFVTVPPGRTLHLGIDSLNVSVATGILLHSLLVNR</sequence>
<dbReference type="AlphaFoldDB" id="A0A9Q1HEY6"/>
<keyword evidence="4 12" id="KW-0489">Methyltransferase</keyword>
<evidence type="ECO:0000256" key="5">
    <source>
        <dbReference type="ARBA" id="ARBA00022679"/>
    </source>
</evidence>
<comment type="subcellular location">
    <subcellularLocation>
        <location evidence="1">Mitochondrion</location>
    </subcellularLocation>
</comment>
<evidence type="ECO:0000313" key="13">
    <source>
        <dbReference type="Proteomes" id="UP001152320"/>
    </source>
</evidence>
<organism evidence="12 13">
    <name type="scientific">Holothuria leucospilota</name>
    <name type="common">Black long sea cucumber</name>
    <name type="synonym">Mertensiothuria leucospilota</name>
    <dbReference type="NCBI Taxonomy" id="206669"/>
    <lineage>
        <taxon>Eukaryota</taxon>
        <taxon>Metazoa</taxon>
        <taxon>Echinodermata</taxon>
        <taxon>Eleutherozoa</taxon>
        <taxon>Echinozoa</taxon>
        <taxon>Holothuroidea</taxon>
        <taxon>Aspidochirotacea</taxon>
        <taxon>Aspidochirotida</taxon>
        <taxon>Holothuriidae</taxon>
        <taxon>Holothuria</taxon>
    </lineage>
</organism>
<dbReference type="GO" id="GO:0003723">
    <property type="term" value="F:RNA binding"/>
    <property type="evidence" value="ECO:0007669"/>
    <property type="project" value="InterPro"/>
</dbReference>
<evidence type="ECO:0000256" key="8">
    <source>
        <dbReference type="ARBA" id="ARBA00023128"/>
    </source>
</evidence>
<feature type="region of interest" description="Disordered" evidence="10">
    <location>
        <begin position="228"/>
        <end position="295"/>
    </location>
</feature>
<comment type="caution">
    <text evidence="12">The sequence shown here is derived from an EMBL/GenBank/DDBJ whole genome shotgun (WGS) entry which is preliminary data.</text>
</comment>
<dbReference type="InterPro" id="IPR047261">
    <property type="entry name" value="MRM1_MeTrfase_dom"/>
</dbReference>
<dbReference type="GO" id="GO:0005739">
    <property type="term" value="C:mitochondrion"/>
    <property type="evidence" value="ECO:0007669"/>
    <property type="project" value="UniProtKB-SubCell"/>
</dbReference>
<reference evidence="12" key="1">
    <citation type="submission" date="2021-10" db="EMBL/GenBank/DDBJ databases">
        <title>Tropical sea cucumber genome reveals ecological adaptation and Cuvierian tubules defense mechanism.</title>
        <authorList>
            <person name="Chen T."/>
        </authorList>
    </citation>
    <scope>NUCLEOTIDE SEQUENCE</scope>
    <source>
        <strain evidence="12">Nanhai2018</strain>
        <tissue evidence="12">Muscle</tissue>
    </source>
</reference>
<keyword evidence="5" id="KW-0808">Transferase</keyword>
<evidence type="ECO:0000256" key="4">
    <source>
        <dbReference type="ARBA" id="ARBA00022603"/>
    </source>
</evidence>
<dbReference type="InterPro" id="IPR013123">
    <property type="entry name" value="SpoU_subst-bd"/>
</dbReference>
<evidence type="ECO:0000313" key="12">
    <source>
        <dbReference type="EMBL" id="KAJ8043829.1"/>
    </source>
</evidence>
<dbReference type="NCBIfam" id="TIGR00186">
    <property type="entry name" value="rRNA_methyl_3"/>
    <property type="match status" value="1"/>
</dbReference>
<dbReference type="Proteomes" id="UP001152320">
    <property type="component" value="Chromosome 4"/>
</dbReference>
<evidence type="ECO:0000256" key="1">
    <source>
        <dbReference type="ARBA" id="ARBA00004173"/>
    </source>
</evidence>
<dbReference type="Gene3D" id="3.30.1330.30">
    <property type="match status" value="1"/>
</dbReference>
<keyword evidence="7" id="KW-0809">Transit peptide</keyword>
<keyword evidence="8" id="KW-0496">Mitochondrion</keyword>
<dbReference type="Gene3D" id="3.40.1280.10">
    <property type="match status" value="1"/>
</dbReference>
<dbReference type="PANTHER" id="PTHR46103">
    <property type="entry name" value="RRNA METHYLTRANSFERASE 1, MITOCHONDRIAL"/>
    <property type="match status" value="1"/>
</dbReference>
<dbReference type="Pfam" id="PF00588">
    <property type="entry name" value="SpoU_methylase"/>
    <property type="match status" value="1"/>
</dbReference>
<dbReference type="EMBL" id="JAIZAY010000004">
    <property type="protein sequence ID" value="KAJ8043829.1"/>
    <property type="molecule type" value="Genomic_DNA"/>
</dbReference>
<dbReference type="SMART" id="SM00967">
    <property type="entry name" value="SpoU_sub_bind"/>
    <property type="match status" value="1"/>
</dbReference>
<dbReference type="SUPFAM" id="SSF55315">
    <property type="entry name" value="L30e-like"/>
    <property type="match status" value="1"/>
</dbReference>
<keyword evidence="6" id="KW-0949">S-adenosyl-L-methionine</keyword>
<dbReference type="OrthoDB" id="270651at2759"/>
<accession>A0A9Q1HEY6</accession>
<dbReference type="InterPro" id="IPR029028">
    <property type="entry name" value="Alpha/beta_knot_MTases"/>
</dbReference>
<evidence type="ECO:0000256" key="10">
    <source>
        <dbReference type="SAM" id="MobiDB-lite"/>
    </source>
</evidence>
<comment type="similarity">
    <text evidence="2">Belongs to the class IV-like SAM-binding methyltransferase superfamily. RNA methyltransferase TrmH family.</text>
</comment>
<evidence type="ECO:0000256" key="9">
    <source>
        <dbReference type="ARBA" id="ARBA00034881"/>
    </source>
</evidence>
<dbReference type="SUPFAM" id="SSF75217">
    <property type="entry name" value="alpha/beta knot"/>
    <property type="match status" value="1"/>
</dbReference>
<keyword evidence="13" id="KW-1185">Reference proteome</keyword>
<evidence type="ECO:0000259" key="11">
    <source>
        <dbReference type="SMART" id="SM00967"/>
    </source>
</evidence>
<dbReference type="InterPro" id="IPR029064">
    <property type="entry name" value="Ribosomal_eL30-like_sf"/>
</dbReference>
<dbReference type="InterPro" id="IPR029026">
    <property type="entry name" value="tRNA_m1G_MTases_N"/>
</dbReference>
<feature type="compositionally biased region" description="Basic residues" evidence="10">
    <location>
        <begin position="57"/>
        <end position="69"/>
    </location>
</feature>
<evidence type="ECO:0000256" key="3">
    <source>
        <dbReference type="ARBA" id="ARBA00022552"/>
    </source>
</evidence>
<dbReference type="InterPro" id="IPR004441">
    <property type="entry name" value="rRNA_MeTrfase_TrmH"/>
</dbReference>
<dbReference type="GO" id="GO:0016435">
    <property type="term" value="F:rRNA (guanine) methyltransferase activity"/>
    <property type="evidence" value="ECO:0007669"/>
    <property type="project" value="TreeGrafter"/>
</dbReference>
<feature type="compositionally biased region" description="Basic and acidic residues" evidence="10">
    <location>
        <begin position="269"/>
        <end position="282"/>
    </location>
</feature>
<name>A0A9Q1HEY6_HOLLE</name>
<dbReference type="Pfam" id="PF08032">
    <property type="entry name" value="SpoU_sub_bind"/>
    <property type="match status" value="1"/>
</dbReference>
<evidence type="ECO:0000256" key="7">
    <source>
        <dbReference type="ARBA" id="ARBA00022946"/>
    </source>
</evidence>
<evidence type="ECO:0000256" key="6">
    <source>
        <dbReference type="ARBA" id="ARBA00022691"/>
    </source>
</evidence>
<feature type="domain" description="RNA 2-O ribose methyltransferase substrate binding" evidence="11">
    <location>
        <begin position="306"/>
        <end position="385"/>
    </location>
</feature>
<dbReference type="PANTHER" id="PTHR46103:SF1">
    <property type="entry name" value="RRNA METHYLTRANSFERASE 1, MITOCHONDRIAL"/>
    <property type="match status" value="1"/>
</dbReference>
<feature type="region of interest" description="Disordered" evidence="10">
    <location>
        <begin position="48"/>
        <end position="90"/>
    </location>
</feature>
<feature type="compositionally biased region" description="Basic and acidic residues" evidence="10">
    <location>
        <begin position="228"/>
        <end position="241"/>
    </location>
</feature>
<dbReference type="InterPro" id="IPR001537">
    <property type="entry name" value="SpoU_MeTrfase"/>
</dbReference>
<gene>
    <name evidence="12" type="ORF">HOLleu_11102</name>
</gene>
<dbReference type="InterPro" id="IPR047182">
    <property type="entry name" value="MRM1"/>
</dbReference>
<keyword evidence="3" id="KW-0698">rRNA processing</keyword>